<evidence type="ECO:0000313" key="5">
    <source>
        <dbReference type="EMBL" id="KAL0634068.1"/>
    </source>
</evidence>
<dbReference type="PANTHER" id="PTHR28063">
    <property type="entry name" value="RNA POLYMERASE II NUCLEAR LOCALIZATION PROTEIN IWR1"/>
    <property type="match status" value="1"/>
</dbReference>
<feature type="region of interest" description="Disordered" evidence="3">
    <location>
        <begin position="442"/>
        <end position="522"/>
    </location>
</feature>
<feature type="region of interest" description="Disordered" evidence="3">
    <location>
        <begin position="547"/>
        <end position="569"/>
    </location>
</feature>
<dbReference type="InterPro" id="IPR040150">
    <property type="entry name" value="Iwr1"/>
</dbReference>
<comment type="caution">
    <text evidence="5">The sequence shown here is derived from an EMBL/GenBank/DDBJ whole genome shotgun (WGS) entry which is preliminary data.</text>
</comment>
<sequence length="569" mass="63538">MSLPPSTIRIKRKLDEAPVRALYVDRSETKRQKVKKDFVFRLARTVTSPTDPNPPPFQPQPFLRPYSSGIPHVRSTLTPASRSRQVSPTLVSRTPSPHHAIGPLPAGSKLALDTDIGHRRAAEPRVPLSAIARADSYVSVASAESPVILVPGSPALTSTTETVPSNVPRPDSSDSDGPVRQGTFGSEKQHSLSGENIMKPVPSPSTTTSKRKAAAAVRRYHLAKRLRIKHPHPYSTAATRRSAIFVRATSEPLDEEVPEADVEMDKVLPEEPIVIRKRPRTHPEEKRRFEEERRKVEQERLRMQAEKDTEEQNRKVRFSAPEKEDVDPMILAMENMVLEYLNAPENVGMRDLPSAASPRRGTRVKSTLQQRIGGGLGGGSWKDMDREIEIDEVPEAEEGFVYDVYIREELKEQDGNKEGEDYGLIIIDGSDDEEWWYEGDEEIDSDDVYGSDDNDSNAEDYHTNDYPEEPLYDSDAEGIDEFGVLGDSDEDGDDDDSDYENDGGMFRNWKKPAGGGEEEYDLEYDEDVDVEAEEMRQKMANIWGYREGHGVGEGESAGVGGDSGDEMQD</sequence>
<feature type="domain" description="Transcription factor Iwr1" evidence="4">
    <location>
        <begin position="399"/>
        <end position="469"/>
    </location>
</feature>
<evidence type="ECO:0000259" key="4">
    <source>
        <dbReference type="Pfam" id="PF08574"/>
    </source>
</evidence>
<feature type="compositionally biased region" description="Polar residues" evidence="3">
    <location>
        <begin position="78"/>
        <end position="95"/>
    </location>
</feature>
<comment type="similarity">
    <text evidence="1">Belongs to the IWR1/SLC7A6OS family.</text>
</comment>
<feature type="coiled-coil region" evidence="2">
    <location>
        <begin position="286"/>
        <end position="315"/>
    </location>
</feature>
<feature type="region of interest" description="Disordered" evidence="3">
    <location>
        <begin position="45"/>
        <end position="65"/>
    </location>
</feature>
<keyword evidence="6" id="KW-1185">Reference proteome</keyword>
<evidence type="ECO:0000256" key="2">
    <source>
        <dbReference type="SAM" id="Coils"/>
    </source>
</evidence>
<proteinExistence type="inferred from homology"/>
<evidence type="ECO:0000256" key="3">
    <source>
        <dbReference type="SAM" id="MobiDB-lite"/>
    </source>
</evidence>
<feature type="region of interest" description="Disordered" evidence="3">
    <location>
        <begin position="78"/>
        <end position="107"/>
    </location>
</feature>
<feature type="compositionally biased region" description="Acidic residues" evidence="3">
    <location>
        <begin position="442"/>
        <end position="458"/>
    </location>
</feature>
<feature type="compositionally biased region" description="Polar residues" evidence="3">
    <location>
        <begin position="155"/>
        <end position="165"/>
    </location>
</feature>
<dbReference type="Pfam" id="PF08574">
    <property type="entry name" value="Iwr1"/>
    <property type="match status" value="1"/>
</dbReference>
<protein>
    <recommendedName>
        <fullName evidence="4">Transcription factor Iwr1 domain-containing protein</fullName>
    </recommendedName>
</protein>
<feature type="compositionally biased region" description="Polar residues" evidence="3">
    <location>
        <begin position="183"/>
        <end position="194"/>
    </location>
</feature>
<dbReference type="EMBL" id="JBBBZM010000105">
    <property type="protein sequence ID" value="KAL0634068.1"/>
    <property type="molecule type" value="Genomic_DNA"/>
</dbReference>
<evidence type="ECO:0000313" key="6">
    <source>
        <dbReference type="Proteomes" id="UP001447188"/>
    </source>
</evidence>
<feature type="compositionally biased region" description="Acidic residues" evidence="3">
    <location>
        <begin position="466"/>
        <end position="480"/>
    </location>
</feature>
<dbReference type="Proteomes" id="UP001447188">
    <property type="component" value="Unassembled WGS sequence"/>
</dbReference>
<gene>
    <name evidence="5" type="ORF">Q9L58_007017</name>
</gene>
<dbReference type="PANTHER" id="PTHR28063:SF1">
    <property type="entry name" value="RNA POLYMERASE II NUCLEAR LOCALIZATION PROTEIN IWR1"/>
    <property type="match status" value="1"/>
</dbReference>
<feature type="region of interest" description="Disordered" evidence="3">
    <location>
        <begin position="353"/>
        <end position="380"/>
    </location>
</feature>
<organism evidence="5 6">
    <name type="scientific">Discina gigas</name>
    <dbReference type="NCBI Taxonomy" id="1032678"/>
    <lineage>
        <taxon>Eukaryota</taxon>
        <taxon>Fungi</taxon>
        <taxon>Dikarya</taxon>
        <taxon>Ascomycota</taxon>
        <taxon>Pezizomycotina</taxon>
        <taxon>Pezizomycetes</taxon>
        <taxon>Pezizales</taxon>
        <taxon>Discinaceae</taxon>
        <taxon>Discina</taxon>
    </lineage>
</organism>
<accession>A0ABR3GDZ6</accession>
<feature type="compositionally biased region" description="Gly residues" evidence="3">
    <location>
        <begin position="553"/>
        <end position="562"/>
    </location>
</feature>
<keyword evidence="2" id="KW-0175">Coiled coil</keyword>
<feature type="compositionally biased region" description="Acidic residues" evidence="3">
    <location>
        <begin position="487"/>
        <end position="501"/>
    </location>
</feature>
<reference evidence="5 6" key="1">
    <citation type="submission" date="2024-02" db="EMBL/GenBank/DDBJ databases">
        <title>Discinaceae phylogenomics.</title>
        <authorList>
            <person name="Dirks A.C."/>
            <person name="James T.Y."/>
        </authorList>
    </citation>
    <scope>NUCLEOTIDE SEQUENCE [LARGE SCALE GENOMIC DNA]</scope>
    <source>
        <strain evidence="5 6">ACD0624</strain>
    </source>
</reference>
<name>A0ABR3GDZ6_9PEZI</name>
<dbReference type="InterPro" id="IPR013883">
    <property type="entry name" value="TF_Iwr1_dom"/>
</dbReference>
<feature type="region of interest" description="Disordered" evidence="3">
    <location>
        <begin position="152"/>
        <end position="212"/>
    </location>
</feature>
<evidence type="ECO:0000256" key="1">
    <source>
        <dbReference type="ARBA" id="ARBA00010218"/>
    </source>
</evidence>